<dbReference type="Gene3D" id="2.60.40.640">
    <property type="match status" value="1"/>
</dbReference>
<dbReference type="InterPro" id="IPR014752">
    <property type="entry name" value="Arrestin-like_C"/>
</dbReference>
<accession>A0A9P8Q3C5</accession>
<proteinExistence type="predicted"/>
<dbReference type="AlphaFoldDB" id="A0A9P8Q3C5"/>
<name>A0A9P8Q3C5_WICPI</name>
<sequence length="328" mass="36642">MSIDFQKDLDITLNYPPLSINNGEAVNGIVSLHPTNKLSIQKISIQFRAIARQRVPTDLLNSQSTPNLDDALDDVMDHPEFIETEEVVYDSSCLLYPAGEALDFDENFNHELFFEFQIPENDEETPLEYGLVLIVEQDGVQNELIVPVSATKLSVIENPNEPLSVLSSKFDIRHNKISEDSASKYVNEVQVDHESVPFCIELGFKSHYINTGTLDNIAFRLREVYSAVNYVGSAWKPKLEITLKSIMIHSLTGDSRKSFDILRSPATVTLDGSSEDSVVLSGLELGLSNGSNERCLVEFKLEIKNLEDLISLPSTELSVYTRELIIGS</sequence>
<comment type="caution">
    <text evidence="1">The sequence shown here is derived from an EMBL/GenBank/DDBJ whole genome shotgun (WGS) entry which is preliminary data.</text>
</comment>
<evidence type="ECO:0000313" key="2">
    <source>
        <dbReference type="Proteomes" id="UP000774326"/>
    </source>
</evidence>
<protein>
    <submittedName>
        <fullName evidence="1">Uncharacterized protein</fullName>
    </submittedName>
</protein>
<dbReference type="EMBL" id="JAEUBG010003741">
    <property type="protein sequence ID" value="KAH3682377.1"/>
    <property type="molecule type" value="Genomic_DNA"/>
</dbReference>
<dbReference type="Proteomes" id="UP000774326">
    <property type="component" value="Unassembled WGS sequence"/>
</dbReference>
<evidence type="ECO:0000313" key="1">
    <source>
        <dbReference type="EMBL" id="KAH3682377.1"/>
    </source>
</evidence>
<reference evidence="1" key="1">
    <citation type="journal article" date="2021" name="Open Biol.">
        <title>Shared evolutionary footprints suggest mitochondrial oxidative damage underlies multiple complex I losses in fungi.</title>
        <authorList>
            <person name="Schikora-Tamarit M.A."/>
            <person name="Marcet-Houben M."/>
            <person name="Nosek J."/>
            <person name="Gabaldon T."/>
        </authorList>
    </citation>
    <scope>NUCLEOTIDE SEQUENCE</scope>
    <source>
        <strain evidence="1">CBS2887</strain>
    </source>
</reference>
<reference evidence="1" key="2">
    <citation type="submission" date="2021-01" db="EMBL/GenBank/DDBJ databases">
        <authorList>
            <person name="Schikora-Tamarit M.A."/>
        </authorList>
    </citation>
    <scope>NUCLEOTIDE SEQUENCE</scope>
    <source>
        <strain evidence="1">CBS2887</strain>
    </source>
</reference>
<gene>
    <name evidence="1" type="ORF">WICPIJ_006641</name>
</gene>
<organism evidence="1 2">
    <name type="scientific">Wickerhamomyces pijperi</name>
    <name type="common">Yeast</name>
    <name type="synonym">Pichia pijperi</name>
    <dbReference type="NCBI Taxonomy" id="599730"/>
    <lineage>
        <taxon>Eukaryota</taxon>
        <taxon>Fungi</taxon>
        <taxon>Dikarya</taxon>
        <taxon>Ascomycota</taxon>
        <taxon>Saccharomycotina</taxon>
        <taxon>Saccharomycetes</taxon>
        <taxon>Phaffomycetales</taxon>
        <taxon>Wickerhamomycetaceae</taxon>
        <taxon>Wickerhamomyces</taxon>
    </lineage>
</organism>
<keyword evidence="2" id="KW-1185">Reference proteome</keyword>